<sequence>HDALQAHEGAHGGRGHAVLARAGFGHNAPLAQALGHQYLADGVVNLVRAGVAQVLALEVDGGVVLGRQALGQKQRRSYRAAPPRWDTAFRARRRRRRGRSSRGRQPGRARGQW</sequence>
<evidence type="ECO:0000256" key="1">
    <source>
        <dbReference type="SAM" id="MobiDB-lite"/>
    </source>
</evidence>
<proteinExistence type="predicted"/>
<feature type="region of interest" description="Disordered" evidence="1">
    <location>
        <begin position="71"/>
        <end position="113"/>
    </location>
</feature>
<protein>
    <submittedName>
        <fullName evidence="2">Uncharacterized protein</fullName>
    </submittedName>
</protein>
<feature type="compositionally biased region" description="Basic residues" evidence="1">
    <location>
        <begin position="90"/>
        <end position="107"/>
    </location>
</feature>
<gene>
    <name evidence="2" type="ORF">Tci_902281</name>
</gene>
<reference evidence="2" key="1">
    <citation type="journal article" date="2019" name="Sci. Rep.">
        <title>Draft genome of Tanacetum cinerariifolium, the natural source of mosquito coil.</title>
        <authorList>
            <person name="Yamashiro T."/>
            <person name="Shiraishi A."/>
            <person name="Satake H."/>
            <person name="Nakayama K."/>
        </authorList>
    </citation>
    <scope>NUCLEOTIDE SEQUENCE</scope>
</reference>
<comment type="caution">
    <text evidence="2">The sequence shown here is derived from an EMBL/GenBank/DDBJ whole genome shotgun (WGS) entry which is preliminary data.</text>
</comment>
<organism evidence="2">
    <name type="scientific">Tanacetum cinerariifolium</name>
    <name type="common">Dalmatian daisy</name>
    <name type="synonym">Chrysanthemum cinerariifolium</name>
    <dbReference type="NCBI Taxonomy" id="118510"/>
    <lineage>
        <taxon>Eukaryota</taxon>
        <taxon>Viridiplantae</taxon>
        <taxon>Streptophyta</taxon>
        <taxon>Embryophyta</taxon>
        <taxon>Tracheophyta</taxon>
        <taxon>Spermatophyta</taxon>
        <taxon>Magnoliopsida</taxon>
        <taxon>eudicotyledons</taxon>
        <taxon>Gunneridae</taxon>
        <taxon>Pentapetalae</taxon>
        <taxon>asterids</taxon>
        <taxon>campanulids</taxon>
        <taxon>Asterales</taxon>
        <taxon>Asteraceae</taxon>
        <taxon>Asteroideae</taxon>
        <taxon>Anthemideae</taxon>
        <taxon>Anthemidinae</taxon>
        <taxon>Tanacetum</taxon>
    </lineage>
</organism>
<evidence type="ECO:0000313" key="2">
    <source>
        <dbReference type="EMBL" id="GFD30312.1"/>
    </source>
</evidence>
<dbReference type="AlphaFoldDB" id="A0A699V4W7"/>
<accession>A0A699V4W7</accession>
<feature type="non-terminal residue" evidence="2">
    <location>
        <position position="1"/>
    </location>
</feature>
<dbReference type="EMBL" id="BKCJ011402745">
    <property type="protein sequence ID" value="GFD30312.1"/>
    <property type="molecule type" value="Genomic_DNA"/>
</dbReference>
<name>A0A699V4W7_TANCI</name>